<dbReference type="InterPro" id="IPR013783">
    <property type="entry name" value="Ig-like_fold"/>
</dbReference>
<dbReference type="RefSeq" id="WP_183488559.1">
    <property type="nucleotide sequence ID" value="NZ_JBHUOV010000007.1"/>
</dbReference>
<organism evidence="2 3">
    <name type="scientific">Lacinutrix iliipiscaria</name>
    <dbReference type="NCBI Taxonomy" id="1230532"/>
    <lineage>
        <taxon>Bacteria</taxon>
        <taxon>Pseudomonadati</taxon>
        <taxon>Bacteroidota</taxon>
        <taxon>Flavobacteriia</taxon>
        <taxon>Flavobacteriales</taxon>
        <taxon>Flavobacteriaceae</taxon>
        <taxon>Lacinutrix</taxon>
    </lineage>
</organism>
<dbReference type="InterPro" id="IPR026341">
    <property type="entry name" value="T9SS_type_B"/>
</dbReference>
<dbReference type="NCBIfam" id="TIGR04131">
    <property type="entry name" value="Bac_Flav_CTERM"/>
    <property type="match status" value="1"/>
</dbReference>
<comment type="caution">
    <text evidence="2">The sequence shown here is derived from an EMBL/GenBank/DDBJ whole genome shotgun (WGS) entry which is preliminary data.</text>
</comment>
<keyword evidence="1" id="KW-0732">Signal</keyword>
<sequence length="773" mass="85091">MKSYLVLFIFLYSSLLFSQNIQVDSNIYTPQQLIEDILIDSDCISNVVVTNIIGGDFGGSDQSYGYFDATGTTFPIQSGLVLSTGRLSNVPGPNTSLSDDDAAGWSGDSDLETVLGESNTHNATILEFNFESISEQISFRYLFASEEYQEGNSNTCNYSDLFGFLIRPEGTSTYTNIALVPGTTTPVKVTTVHPGISGSCNAINEEYFGSFNNASAPINFNGQTTVLTASTTVIPNQTYHVKLVIADEQNYRYDSAVFLEADSFLPNIHLGNHRLFATNNPLCENETLELDITQSGAIAYTWFKNGVPIIGETNPTYTIVDAGVYSAEVAYSASCIASGELIVEYSPNPIVNNTTLISCDIDQDGMTLYNLFDAEQEIITSGIEIVTDFYYTSIDAEQDIDAIPNATTFENSSVMQTVFARVENEYGCFSVAEVLLDISNNDVSIPPFSTCDDFPVDGYSSFDLNQLRINIESIVPPGLTIRFYPTESDLLSETNQIDGNYTNSIQGSETIYVLITEGSNCYAVSTVILTIDETPILLEDETINYCVNTYPQTITLESDIINGLPEDFTYEWLLDGVPTLYTDASININETGTYTVIVTHPNGCNATRNITVEVSDLAIITDVAVEGVAPNNTITITVPETSEYEFMLDHGLYQNSNVFTNVSAGEHIVFVRDKDGCGVVQEIINVLGFPSYFTPNGDHFHDTWKPIGVDARFRNTMTIQIFNRYGKLIKQVNPQGQGWNGTLNGKNLSADDYWYVVTFSNGKTYRGHFSLVR</sequence>
<evidence type="ECO:0000313" key="2">
    <source>
        <dbReference type="EMBL" id="MFD2824220.1"/>
    </source>
</evidence>
<proteinExistence type="predicted"/>
<gene>
    <name evidence="2" type="ORF">ACFS5M_11115</name>
</gene>
<dbReference type="Proteomes" id="UP001597533">
    <property type="component" value="Unassembled WGS sequence"/>
</dbReference>
<reference evidence="3" key="1">
    <citation type="journal article" date="2019" name="Int. J. Syst. Evol. Microbiol.">
        <title>The Global Catalogue of Microorganisms (GCM) 10K type strain sequencing project: providing services to taxonomists for standard genome sequencing and annotation.</title>
        <authorList>
            <consortium name="The Broad Institute Genomics Platform"/>
            <consortium name="The Broad Institute Genome Sequencing Center for Infectious Disease"/>
            <person name="Wu L."/>
            <person name="Ma J."/>
        </authorList>
    </citation>
    <scope>NUCLEOTIDE SEQUENCE [LARGE SCALE GENOMIC DNA]</scope>
    <source>
        <strain evidence="3">KCTC 32141</strain>
    </source>
</reference>
<dbReference type="InterPro" id="IPR049804">
    <property type="entry name" value="Choice_anch_L"/>
</dbReference>
<accession>A0ABW5WPQ2</accession>
<feature type="chain" id="PRO_5045616035" evidence="1">
    <location>
        <begin position="19"/>
        <end position="773"/>
    </location>
</feature>
<dbReference type="EMBL" id="JBHUOV010000007">
    <property type="protein sequence ID" value="MFD2824220.1"/>
    <property type="molecule type" value="Genomic_DNA"/>
</dbReference>
<dbReference type="Gene3D" id="2.60.40.10">
    <property type="entry name" value="Immunoglobulins"/>
    <property type="match status" value="1"/>
</dbReference>
<evidence type="ECO:0000313" key="3">
    <source>
        <dbReference type="Proteomes" id="UP001597533"/>
    </source>
</evidence>
<feature type="signal peptide" evidence="1">
    <location>
        <begin position="1"/>
        <end position="18"/>
    </location>
</feature>
<evidence type="ECO:0000256" key="1">
    <source>
        <dbReference type="SAM" id="SignalP"/>
    </source>
</evidence>
<dbReference type="NCBIfam" id="NF038133">
    <property type="entry name" value="choice_anch_L"/>
    <property type="match status" value="1"/>
</dbReference>
<name>A0ABW5WPQ2_9FLAO</name>
<dbReference type="Pfam" id="PF13585">
    <property type="entry name" value="CHU_C"/>
    <property type="match status" value="1"/>
</dbReference>
<keyword evidence="3" id="KW-1185">Reference proteome</keyword>
<protein>
    <submittedName>
        <fullName evidence="2">Choice-of-anchor L domain-containing protein</fullName>
    </submittedName>
</protein>